<dbReference type="InterPro" id="IPR050625">
    <property type="entry name" value="ParA/MinD_ATPase"/>
</dbReference>
<accession>A0ABU1N3N2</accession>
<dbReference type="PANTHER" id="PTHR43384:SF6">
    <property type="entry name" value="SEPTUM SITE-DETERMINING PROTEIN MIND HOMOLOG, CHLOROPLASTIC"/>
    <property type="match status" value="1"/>
</dbReference>
<dbReference type="RefSeq" id="WP_310033779.1">
    <property type="nucleotide sequence ID" value="NZ_JAVDRL010000011.1"/>
</dbReference>
<keyword evidence="4" id="KW-1185">Reference proteome</keyword>
<name>A0ABU1N3N2_9CAUL</name>
<evidence type="ECO:0000313" key="3">
    <source>
        <dbReference type="EMBL" id="MDR6533059.1"/>
    </source>
</evidence>
<dbReference type="SUPFAM" id="SSF52540">
    <property type="entry name" value="P-loop containing nucleoside triphosphate hydrolases"/>
    <property type="match status" value="1"/>
</dbReference>
<sequence>MSLLPFNRIKPPPAPAPPQRSCTWRVGLCLPGLGADPPLAMLSAMFPAVTFRGLDTPWPERAAQTFDLLIVGLDAADPAEIDRLTTRLSACAGRIEVLVVMRDADVELTRRLIHQGAADVLPAPVTDTALAIALERIFCRLDTGRAQRRSGEIITLLKAGGGVGATSLAVQTAVRLAANPASGGVCVADLDLQMGAAALYLDIPDPVTVAQVLAAGGAVEEMSFATALTAHRSGVSVLAAPGELMPVESLNPALIDGLTAALRRDFEITLVDPPTVWTAWTNRLLRQSQRILLVTRLSVPHVHMVRRQLHMLAAQRLDDVPVTLICNQVEAEAGGLTLKAAQQAIGRPFDLVIPEDRRLMHQAIDQGVSLASVRRGSKIEAAIDRLADMVAPARVAAAVGAER</sequence>
<protein>
    <submittedName>
        <fullName evidence="3">Pilus assembly protein CpaE</fullName>
    </submittedName>
</protein>
<reference evidence="3 4" key="1">
    <citation type="submission" date="2023-07" db="EMBL/GenBank/DDBJ databases">
        <title>Sorghum-associated microbial communities from plants grown in Nebraska, USA.</title>
        <authorList>
            <person name="Schachtman D."/>
        </authorList>
    </citation>
    <scope>NUCLEOTIDE SEQUENCE [LARGE SCALE GENOMIC DNA]</scope>
    <source>
        <strain evidence="3 4">DS2154</strain>
    </source>
</reference>
<dbReference type="Proteomes" id="UP001262754">
    <property type="component" value="Unassembled WGS sequence"/>
</dbReference>
<evidence type="ECO:0000256" key="1">
    <source>
        <dbReference type="ARBA" id="ARBA00022741"/>
    </source>
</evidence>
<keyword evidence="1" id="KW-0547">Nucleotide-binding</keyword>
<comment type="caution">
    <text evidence="3">The sequence shown here is derived from an EMBL/GenBank/DDBJ whole genome shotgun (WGS) entry which is preliminary data.</text>
</comment>
<dbReference type="PANTHER" id="PTHR43384">
    <property type="entry name" value="SEPTUM SITE-DETERMINING PROTEIN MIND HOMOLOG, CHLOROPLASTIC-RELATED"/>
    <property type="match status" value="1"/>
</dbReference>
<keyword evidence="2" id="KW-0067">ATP-binding</keyword>
<organism evidence="3 4">
    <name type="scientific">Caulobacter rhizosphaerae</name>
    <dbReference type="NCBI Taxonomy" id="2010972"/>
    <lineage>
        <taxon>Bacteria</taxon>
        <taxon>Pseudomonadati</taxon>
        <taxon>Pseudomonadota</taxon>
        <taxon>Alphaproteobacteria</taxon>
        <taxon>Caulobacterales</taxon>
        <taxon>Caulobacteraceae</taxon>
        <taxon>Caulobacter</taxon>
    </lineage>
</organism>
<evidence type="ECO:0000313" key="4">
    <source>
        <dbReference type="Proteomes" id="UP001262754"/>
    </source>
</evidence>
<evidence type="ECO:0000256" key="2">
    <source>
        <dbReference type="ARBA" id="ARBA00022840"/>
    </source>
</evidence>
<dbReference type="EMBL" id="JAVDRL010000011">
    <property type="protein sequence ID" value="MDR6533059.1"/>
    <property type="molecule type" value="Genomic_DNA"/>
</dbReference>
<dbReference type="Gene3D" id="3.40.50.2300">
    <property type="match status" value="1"/>
</dbReference>
<dbReference type="InterPro" id="IPR027417">
    <property type="entry name" value="P-loop_NTPase"/>
</dbReference>
<dbReference type="Gene3D" id="3.40.50.300">
    <property type="entry name" value="P-loop containing nucleotide triphosphate hydrolases"/>
    <property type="match status" value="1"/>
</dbReference>
<gene>
    <name evidence="3" type="ORF">J2800_003820</name>
</gene>
<proteinExistence type="predicted"/>